<dbReference type="STRING" id="224999.GCA_001485475_01753"/>
<accession>A0A0U9HFZ8</accession>
<gene>
    <name evidence="1" type="ORF">TSYNT_8254</name>
</gene>
<dbReference type="AlphaFoldDB" id="A0A0U9HFZ8"/>
<protein>
    <submittedName>
        <fullName evidence="1">Uncharacterized protein</fullName>
    </submittedName>
</protein>
<evidence type="ECO:0000313" key="2">
    <source>
        <dbReference type="Proteomes" id="UP000062160"/>
    </source>
</evidence>
<proteinExistence type="predicted"/>
<reference evidence="1" key="1">
    <citation type="journal article" date="2016" name="Genome Announc.">
        <title>Draft Genome Sequence of the Syntrophic Lactate-Degrading Bacterium Tepidanaerobacter syntrophicus JLT.</title>
        <authorList>
            <person name="Matsuura N."/>
            <person name="Ohashi A."/>
            <person name="Tourlousse D.M."/>
            <person name="Sekiguchi Y."/>
        </authorList>
    </citation>
    <scope>NUCLEOTIDE SEQUENCE [LARGE SCALE GENOMIC DNA]</scope>
    <source>
        <strain evidence="1">JL</strain>
    </source>
</reference>
<dbReference type="Proteomes" id="UP000062160">
    <property type="component" value="Unassembled WGS sequence"/>
</dbReference>
<dbReference type="EMBL" id="DF977002">
    <property type="protein sequence ID" value="GAQ25717.1"/>
    <property type="molecule type" value="Genomic_DNA"/>
</dbReference>
<evidence type="ECO:0000313" key="1">
    <source>
        <dbReference type="EMBL" id="GAQ25717.1"/>
    </source>
</evidence>
<name>A0A0U9HFZ8_9FIRM</name>
<organism evidence="1">
    <name type="scientific">Tepidanaerobacter syntrophicus</name>
    <dbReference type="NCBI Taxonomy" id="224999"/>
    <lineage>
        <taxon>Bacteria</taxon>
        <taxon>Bacillati</taxon>
        <taxon>Bacillota</taxon>
        <taxon>Clostridia</taxon>
        <taxon>Thermosediminibacterales</taxon>
        <taxon>Tepidanaerobacteraceae</taxon>
        <taxon>Tepidanaerobacter</taxon>
    </lineage>
</organism>
<sequence length="56" mass="6673">MENLNGKTFAGLYYFFSQYYFYFSTGYWFCKKIVFSISGVSGRFKYRYKPSLEAGI</sequence>
<keyword evidence="2" id="KW-1185">Reference proteome</keyword>